<evidence type="ECO:0000256" key="3">
    <source>
        <dbReference type="ARBA" id="ARBA00022679"/>
    </source>
</evidence>
<dbReference type="GO" id="GO:0005524">
    <property type="term" value="F:ATP binding"/>
    <property type="evidence" value="ECO:0007669"/>
    <property type="project" value="UniProtKB-KW"/>
</dbReference>
<dbReference type="PANTHER" id="PTHR24356">
    <property type="entry name" value="SERINE/THREONINE-PROTEIN KINASE"/>
    <property type="match status" value="1"/>
</dbReference>
<feature type="domain" description="Protein kinase" evidence="9">
    <location>
        <begin position="1"/>
        <end position="276"/>
    </location>
</feature>
<gene>
    <name evidence="11" type="ORF">GALMADRAFT_207144</name>
</gene>
<dbReference type="PROSITE" id="PS51285">
    <property type="entry name" value="AGC_KINASE_CTER"/>
    <property type="match status" value="1"/>
</dbReference>
<keyword evidence="6" id="KW-0067">ATP-binding</keyword>
<accession>A0A067TP68</accession>
<dbReference type="InterPro" id="IPR011009">
    <property type="entry name" value="Kinase-like_dom_sf"/>
</dbReference>
<keyword evidence="12" id="KW-1185">Reference proteome</keyword>
<dbReference type="OrthoDB" id="10252171at2759"/>
<dbReference type="Pfam" id="PF00069">
    <property type="entry name" value="Pkinase"/>
    <property type="match status" value="1"/>
</dbReference>
<dbReference type="HOGENOM" id="CLU_000288_63_5_1"/>
<dbReference type="InterPro" id="IPR000961">
    <property type="entry name" value="AGC-kinase_C"/>
</dbReference>
<proteinExistence type="predicted"/>
<keyword evidence="3" id="KW-0808">Transferase</keyword>
<protein>
    <recommendedName>
        <fullName evidence="1">non-specific serine/threonine protein kinase</fullName>
        <ecNumber evidence="1">2.7.11.1</ecNumber>
    </recommendedName>
</protein>
<dbReference type="Gene3D" id="3.30.200.20">
    <property type="entry name" value="Phosphorylase Kinase, domain 1"/>
    <property type="match status" value="1"/>
</dbReference>
<dbReference type="GO" id="GO:0004674">
    <property type="term" value="F:protein serine/threonine kinase activity"/>
    <property type="evidence" value="ECO:0007669"/>
    <property type="project" value="UniProtKB-KW"/>
</dbReference>
<dbReference type="SUPFAM" id="SSF56112">
    <property type="entry name" value="Protein kinase-like (PK-like)"/>
    <property type="match status" value="1"/>
</dbReference>
<evidence type="ECO:0000256" key="7">
    <source>
        <dbReference type="ARBA" id="ARBA00047899"/>
    </source>
</evidence>
<dbReference type="STRING" id="685588.A0A067TP68"/>
<dbReference type="PANTHER" id="PTHR24356:SF1">
    <property type="entry name" value="SERINE_THREONINE-PROTEIN KINASE GREATWALL"/>
    <property type="match status" value="1"/>
</dbReference>
<dbReference type="SMART" id="SM00220">
    <property type="entry name" value="S_TKc"/>
    <property type="match status" value="1"/>
</dbReference>
<keyword evidence="4" id="KW-0547">Nucleotide-binding</keyword>
<name>A0A067TP68_GALM3</name>
<dbReference type="AlphaFoldDB" id="A0A067TP68"/>
<evidence type="ECO:0000256" key="2">
    <source>
        <dbReference type="ARBA" id="ARBA00022527"/>
    </source>
</evidence>
<keyword evidence="5" id="KW-0418">Kinase</keyword>
<organism evidence="11 12">
    <name type="scientific">Galerina marginata (strain CBS 339.88)</name>
    <dbReference type="NCBI Taxonomy" id="685588"/>
    <lineage>
        <taxon>Eukaryota</taxon>
        <taxon>Fungi</taxon>
        <taxon>Dikarya</taxon>
        <taxon>Basidiomycota</taxon>
        <taxon>Agaricomycotina</taxon>
        <taxon>Agaricomycetes</taxon>
        <taxon>Agaricomycetidae</taxon>
        <taxon>Agaricales</taxon>
        <taxon>Agaricineae</taxon>
        <taxon>Strophariaceae</taxon>
        <taxon>Galerina</taxon>
    </lineage>
</organism>
<evidence type="ECO:0000256" key="1">
    <source>
        <dbReference type="ARBA" id="ARBA00012513"/>
    </source>
</evidence>
<dbReference type="PROSITE" id="PS50011">
    <property type="entry name" value="PROTEIN_KINASE_DOM"/>
    <property type="match status" value="1"/>
</dbReference>
<evidence type="ECO:0000313" key="11">
    <source>
        <dbReference type="EMBL" id="KDR81719.1"/>
    </source>
</evidence>
<reference evidence="12" key="1">
    <citation type="journal article" date="2014" name="Proc. Natl. Acad. Sci. U.S.A.">
        <title>Extensive sampling of basidiomycete genomes demonstrates inadequacy of the white-rot/brown-rot paradigm for wood decay fungi.</title>
        <authorList>
            <person name="Riley R."/>
            <person name="Salamov A.A."/>
            <person name="Brown D.W."/>
            <person name="Nagy L.G."/>
            <person name="Floudas D."/>
            <person name="Held B.W."/>
            <person name="Levasseur A."/>
            <person name="Lombard V."/>
            <person name="Morin E."/>
            <person name="Otillar R."/>
            <person name="Lindquist E.A."/>
            <person name="Sun H."/>
            <person name="LaButti K.M."/>
            <person name="Schmutz J."/>
            <person name="Jabbour D."/>
            <person name="Luo H."/>
            <person name="Baker S.E."/>
            <person name="Pisabarro A.G."/>
            <person name="Walton J.D."/>
            <person name="Blanchette R.A."/>
            <person name="Henrissat B."/>
            <person name="Martin F."/>
            <person name="Cullen D."/>
            <person name="Hibbett D.S."/>
            <person name="Grigoriev I.V."/>
        </authorList>
    </citation>
    <scope>NUCLEOTIDE SEQUENCE [LARGE SCALE GENOMIC DNA]</scope>
    <source>
        <strain evidence="12">CBS 339.88</strain>
    </source>
</reference>
<keyword evidence="2" id="KW-0723">Serine/threonine-protein kinase</keyword>
<evidence type="ECO:0000256" key="5">
    <source>
        <dbReference type="ARBA" id="ARBA00022777"/>
    </source>
</evidence>
<dbReference type="PROSITE" id="PS00108">
    <property type="entry name" value="PROTEIN_KINASE_ST"/>
    <property type="match status" value="1"/>
</dbReference>
<dbReference type="Gene3D" id="1.10.510.10">
    <property type="entry name" value="Transferase(Phosphotransferase) domain 1"/>
    <property type="match status" value="1"/>
</dbReference>
<evidence type="ECO:0000259" key="9">
    <source>
        <dbReference type="PROSITE" id="PS50011"/>
    </source>
</evidence>
<feature type="domain" description="AGC-kinase C-terminal" evidence="10">
    <location>
        <begin position="277"/>
        <end position="341"/>
    </location>
</feature>
<comment type="catalytic activity">
    <reaction evidence="8">
        <text>L-seryl-[protein] + ATP = O-phospho-L-seryl-[protein] + ADP + H(+)</text>
        <dbReference type="Rhea" id="RHEA:17989"/>
        <dbReference type="Rhea" id="RHEA-COMP:9863"/>
        <dbReference type="Rhea" id="RHEA-COMP:11604"/>
        <dbReference type="ChEBI" id="CHEBI:15378"/>
        <dbReference type="ChEBI" id="CHEBI:29999"/>
        <dbReference type="ChEBI" id="CHEBI:30616"/>
        <dbReference type="ChEBI" id="CHEBI:83421"/>
        <dbReference type="ChEBI" id="CHEBI:456216"/>
        <dbReference type="EC" id="2.7.11.1"/>
    </reaction>
</comment>
<dbReference type="InterPro" id="IPR050236">
    <property type="entry name" value="Ser_Thr_kinase_AGC"/>
</dbReference>
<dbReference type="EMBL" id="KL142370">
    <property type="protein sequence ID" value="KDR81719.1"/>
    <property type="molecule type" value="Genomic_DNA"/>
</dbReference>
<evidence type="ECO:0000256" key="6">
    <source>
        <dbReference type="ARBA" id="ARBA00022840"/>
    </source>
</evidence>
<comment type="catalytic activity">
    <reaction evidence="7">
        <text>L-threonyl-[protein] + ATP = O-phospho-L-threonyl-[protein] + ADP + H(+)</text>
        <dbReference type="Rhea" id="RHEA:46608"/>
        <dbReference type="Rhea" id="RHEA-COMP:11060"/>
        <dbReference type="Rhea" id="RHEA-COMP:11605"/>
        <dbReference type="ChEBI" id="CHEBI:15378"/>
        <dbReference type="ChEBI" id="CHEBI:30013"/>
        <dbReference type="ChEBI" id="CHEBI:30616"/>
        <dbReference type="ChEBI" id="CHEBI:61977"/>
        <dbReference type="ChEBI" id="CHEBI:456216"/>
        <dbReference type="EC" id="2.7.11.1"/>
    </reaction>
</comment>
<evidence type="ECO:0000259" key="10">
    <source>
        <dbReference type="PROSITE" id="PS51285"/>
    </source>
</evidence>
<evidence type="ECO:0000313" key="12">
    <source>
        <dbReference type="Proteomes" id="UP000027222"/>
    </source>
</evidence>
<dbReference type="InterPro" id="IPR008271">
    <property type="entry name" value="Ser/Thr_kinase_AS"/>
</dbReference>
<dbReference type="Proteomes" id="UP000027222">
    <property type="component" value="Unassembled WGS sequence"/>
</dbReference>
<sequence>MVSSKRKFYRLDSGSVFALKAASRKGYRTDAAALACHPSKDDPEVTSDLANRHLFAKDRERNTLVYLEWNPFVAGLIQVFEDAHMLYIAMEFIPGGTLRSLLRRTTGGLCPRDVNFYFGNIVCALEFLHQFGIIHRDLKPENILVNADGYLCLTDFGEATYFKYQDPKSKEVGTSFYMAPECQFTSVNDPSDHPMAVDWWSSGCILYEMITGKLAFFGKTSVATQFKSAEGMAAVQWPPSIKAGKNLKALVSSLLELDPELRLGQETEHVKCDPWLSNIDWSKMQRRKYLAPFMPKLIDSSELWHDSPLPKQEYIPGLKTVEPPLHLAHDDRYPERRERAL</sequence>
<evidence type="ECO:0000256" key="4">
    <source>
        <dbReference type="ARBA" id="ARBA00022741"/>
    </source>
</evidence>
<dbReference type="InterPro" id="IPR000719">
    <property type="entry name" value="Prot_kinase_dom"/>
</dbReference>
<dbReference type="EC" id="2.7.11.1" evidence="1"/>
<evidence type="ECO:0000256" key="8">
    <source>
        <dbReference type="ARBA" id="ARBA00048679"/>
    </source>
</evidence>